<sequence length="511" mass="58695">MPTNSNTNLPKDQYQHYIPRFILRYFQDAQMRPNVRRTFIKHVKRKTGIDNETILMYDITSQTFEPRPIGKVYGVINMYRDETNHENVDHLEQGLSRLENSAALVIRNISTASETDIGGVRMTRRELGDFRKFIYLMHYRRVSLIDSYFDENDPDNAPLKAWMKNFKEKHNIHTKDGVWLFGVKYVLDTPHQKIVATGEAIQKKYGPQGMMKMYTTSIDLDINFHAVDYTVIADSFFLGIWEAADGEEFIMCSNSFGLWEGRINKMAECHRLFVVSPKIALVLRNNIIGPETIESQRRFLDSTLADIGMTRSTCQYANQEAAHQDMWKYRQTPTAQDDVFFFTPTKLTPKQTHALNQILLLNMRVDGSVTFASTTAMCRSLQYHLRDDTPEARESKYWVRSLLGALNSIPSAMSGETPSIDLVLGAIANGTIEFQSAYDRAYRVYHLATDDVTKYNRSSSEIHQMTVRAILKMREILPPPPLAVATSICPSSAVILSRSCQRRSQSCFLRW</sequence>
<gene>
    <name evidence="2" type="ORF">CPB84DRAFT_1683512</name>
    <name evidence="1" type="ORF">CPB84DRAFT_1685843</name>
</gene>
<protein>
    <recommendedName>
        <fullName evidence="4">DUF4238 domain-containing protein</fullName>
    </recommendedName>
</protein>
<evidence type="ECO:0000313" key="1">
    <source>
        <dbReference type="EMBL" id="KAF8884588.1"/>
    </source>
</evidence>
<dbReference type="Proteomes" id="UP000724874">
    <property type="component" value="Unassembled WGS sequence"/>
</dbReference>
<accession>A0A9P5TKY0</accession>
<proteinExistence type="predicted"/>
<evidence type="ECO:0000313" key="3">
    <source>
        <dbReference type="Proteomes" id="UP000724874"/>
    </source>
</evidence>
<dbReference type="EMBL" id="JADNYJ010000107">
    <property type="protein sequence ID" value="KAF8884588.1"/>
    <property type="molecule type" value="Genomic_DNA"/>
</dbReference>
<dbReference type="EMBL" id="JADNYJ010000075">
    <property type="protein sequence ID" value="KAF8890510.1"/>
    <property type="molecule type" value="Genomic_DNA"/>
</dbReference>
<dbReference type="AlphaFoldDB" id="A0A9P5TKY0"/>
<dbReference type="InterPro" id="IPR025332">
    <property type="entry name" value="DUF4238"/>
</dbReference>
<reference evidence="2" key="1">
    <citation type="submission" date="2020-11" db="EMBL/GenBank/DDBJ databases">
        <authorList>
            <consortium name="DOE Joint Genome Institute"/>
            <person name="Ahrendt S."/>
            <person name="Riley R."/>
            <person name="Andreopoulos W."/>
            <person name="LaButti K."/>
            <person name="Pangilinan J."/>
            <person name="Ruiz-duenas F.J."/>
            <person name="Barrasa J.M."/>
            <person name="Sanchez-Garcia M."/>
            <person name="Camarero S."/>
            <person name="Miyauchi S."/>
            <person name="Serrano A."/>
            <person name="Linde D."/>
            <person name="Babiker R."/>
            <person name="Drula E."/>
            <person name="Ayuso-Fernandez I."/>
            <person name="Pacheco R."/>
            <person name="Padilla G."/>
            <person name="Ferreira P."/>
            <person name="Barriuso J."/>
            <person name="Kellner H."/>
            <person name="Castanera R."/>
            <person name="Alfaro M."/>
            <person name="Ramirez L."/>
            <person name="Pisabarro A.G."/>
            <person name="Kuo A."/>
            <person name="Tritt A."/>
            <person name="Lipzen A."/>
            <person name="He G."/>
            <person name="Yan M."/>
            <person name="Ng V."/>
            <person name="Cullen D."/>
            <person name="Martin F."/>
            <person name="Rosso M.-N."/>
            <person name="Henrissat B."/>
            <person name="Hibbett D."/>
            <person name="Martinez A.T."/>
            <person name="Grigoriev I.V."/>
        </authorList>
    </citation>
    <scope>NUCLEOTIDE SEQUENCE</scope>
    <source>
        <strain evidence="2">AH 44721</strain>
    </source>
</reference>
<keyword evidence="3" id="KW-1185">Reference proteome</keyword>
<organism evidence="2 3">
    <name type="scientific">Gymnopilus junonius</name>
    <name type="common">Spectacular rustgill mushroom</name>
    <name type="synonym">Gymnopilus spectabilis subsp. junonius</name>
    <dbReference type="NCBI Taxonomy" id="109634"/>
    <lineage>
        <taxon>Eukaryota</taxon>
        <taxon>Fungi</taxon>
        <taxon>Dikarya</taxon>
        <taxon>Basidiomycota</taxon>
        <taxon>Agaricomycotina</taxon>
        <taxon>Agaricomycetes</taxon>
        <taxon>Agaricomycetidae</taxon>
        <taxon>Agaricales</taxon>
        <taxon>Agaricineae</taxon>
        <taxon>Hymenogastraceae</taxon>
        <taxon>Gymnopilus</taxon>
    </lineage>
</organism>
<evidence type="ECO:0008006" key="4">
    <source>
        <dbReference type="Google" id="ProtNLM"/>
    </source>
</evidence>
<dbReference type="Pfam" id="PF14022">
    <property type="entry name" value="DUF4238"/>
    <property type="match status" value="1"/>
</dbReference>
<comment type="caution">
    <text evidence="2">The sequence shown here is derived from an EMBL/GenBank/DDBJ whole genome shotgun (WGS) entry which is preliminary data.</text>
</comment>
<dbReference type="OrthoDB" id="5340163at2759"/>
<evidence type="ECO:0000313" key="2">
    <source>
        <dbReference type="EMBL" id="KAF8890510.1"/>
    </source>
</evidence>
<name>A0A9P5TKY0_GYMJU</name>